<protein>
    <submittedName>
        <fullName evidence="8">Major facilitator superfamily domain-containing protein</fullName>
    </submittedName>
</protein>
<feature type="transmembrane region" description="Helical" evidence="5">
    <location>
        <begin position="67"/>
        <end position="86"/>
    </location>
</feature>
<dbReference type="GO" id="GO:0016020">
    <property type="term" value="C:membrane"/>
    <property type="evidence" value="ECO:0007669"/>
    <property type="project" value="UniProtKB-SubCell"/>
</dbReference>
<feature type="domain" description="Major facilitator superfamily (MFS) profile" evidence="7">
    <location>
        <begin position="20"/>
        <end position="277"/>
    </location>
</feature>
<gene>
    <name evidence="8" type="ORF">B0I35DRAFT_405516</name>
</gene>
<keyword evidence="2 5" id="KW-0812">Transmembrane</keyword>
<feature type="transmembrane region" description="Helical" evidence="5">
    <location>
        <begin position="124"/>
        <end position="149"/>
    </location>
</feature>
<organism evidence="8 9">
    <name type="scientific">Stachybotrys elegans</name>
    <dbReference type="NCBI Taxonomy" id="80388"/>
    <lineage>
        <taxon>Eukaryota</taxon>
        <taxon>Fungi</taxon>
        <taxon>Dikarya</taxon>
        <taxon>Ascomycota</taxon>
        <taxon>Pezizomycotina</taxon>
        <taxon>Sordariomycetes</taxon>
        <taxon>Hypocreomycetidae</taxon>
        <taxon>Hypocreales</taxon>
        <taxon>Stachybotryaceae</taxon>
        <taxon>Stachybotrys</taxon>
    </lineage>
</organism>
<dbReference type="Proteomes" id="UP000813444">
    <property type="component" value="Unassembled WGS sequence"/>
</dbReference>
<keyword evidence="4 5" id="KW-0472">Membrane</keyword>
<evidence type="ECO:0000256" key="3">
    <source>
        <dbReference type="ARBA" id="ARBA00022989"/>
    </source>
</evidence>
<feature type="transmembrane region" description="Helical" evidence="5">
    <location>
        <begin position="93"/>
        <end position="112"/>
    </location>
</feature>
<keyword evidence="9" id="KW-1185">Reference proteome</keyword>
<evidence type="ECO:0000256" key="1">
    <source>
        <dbReference type="ARBA" id="ARBA00004141"/>
    </source>
</evidence>
<dbReference type="PANTHER" id="PTHR23507:SF1">
    <property type="entry name" value="FI18259P1-RELATED"/>
    <property type="match status" value="1"/>
</dbReference>
<evidence type="ECO:0000313" key="8">
    <source>
        <dbReference type="EMBL" id="KAH7326245.1"/>
    </source>
</evidence>
<dbReference type="InterPro" id="IPR036259">
    <property type="entry name" value="MFS_trans_sf"/>
</dbReference>
<feature type="transmembrane region" description="Helical" evidence="5">
    <location>
        <begin position="241"/>
        <end position="262"/>
    </location>
</feature>
<keyword evidence="3 5" id="KW-1133">Transmembrane helix</keyword>
<evidence type="ECO:0000256" key="4">
    <source>
        <dbReference type="ARBA" id="ARBA00023136"/>
    </source>
</evidence>
<dbReference type="InterPro" id="IPR011701">
    <property type="entry name" value="MFS"/>
</dbReference>
<keyword evidence="6" id="KW-0732">Signal</keyword>
<dbReference type="Gene3D" id="1.20.1250.20">
    <property type="entry name" value="MFS general substrate transporter like domains"/>
    <property type="match status" value="1"/>
</dbReference>
<dbReference type="EMBL" id="JAGPNK010000002">
    <property type="protein sequence ID" value="KAH7326245.1"/>
    <property type="molecule type" value="Genomic_DNA"/>
</dbReference>
<dbReference type="InterPro" id="IPR020846">
    <property type="entry name" value="MFS_dom"/>
</dbReference>
<dbReference type="Pfam" id="PF07690">
    <property type="entry name" value="MFS_1"/>
    <property type="match status" value="1"/>
</dbReference>
<dbReference type="GO" id="GO:0022857">
    <property type="term" value="F:transmembrane transporter activity"/>
    <property type="evidence" value="ECO:0007669"/>
    <property type="project" value="InterPro"/>
</dbReference>
<comment type="caution">
    <text evidence="8">The sequence shown here is derived from an EMBL/GenBank/DDBJ whole genome shotgun (WGS) entry which is preliminary data.</text>
</comment>
<sequence>MAVNRPVVPSRYLTPFLCLCFLLLQLGLSLADLPSLTLLQDILCRQHYAGRDAGDCLAESVQSRLNYISIGGLIAATLAALPFGMLADHVGRVPVLATSILGLLLAQAYATIVLWKSDEIPIEAFWASGIPILLGGGRGVAEAMVFALISDSVSTSSQAACFQWVVGAVLLGQFAGPLLAGVLMQTTSVWIPLMASLAVICLAGLLLALFTPETVHIKRRRDAEEMTHDSENPSRRDTLRCFFSAPVLLLVPGAVLVMPVATMQSELMYRAMPIQFS</sequence>
<feature type="transmembrane region" description="Helical" evidence="5">
    <location>
        <begin position="161"/>
        <end position="183"/>
    </location>
</feature>
<evidence type="ECO:0000259" key="7">
    <source>
        <dbReference type="PROSITE" id="PS50850"/>
    </source>
</evidence>
<dbReference type="PANTHER" id="PTHR23507">
    <property type="entry name" value="ZGC:174356"/>
    <property type="match status" value="1"/>
</dbReference>
<reference evidence="8" key="1">
    <citation type="journal article" date="2021" name="Nat. Commun.">
        <title>Genetic determinants of endophytism in the Arabidopsis root mycobiome.</title>
        <authorList>
            <person name="Mesny F."/>
            <person name="Miyauchi S."/>
            <person name="Thiergart T."/>
            <person name="Pickel B."/>
            <person name="Atanasova L."/>
            <person name="Karlsson M."/>
            <person name="Huettel B."/>
            <person name="Barry K.W."/>
            <person name="Haridas S."/>
            <person name="Chen C."/>
            <person name="Bauer D."/>
            <person name="Andreopoulos W."/>
            <person name="Pangilinan J."/>
            <person name="LaButti K."/>
            <person name="Riley R."/>
            <person name="Lipzen A."/>
            <person name="Clum A."/>
            <person name="Drula E."/>
            <person name="Henrissat B."/>
            <person name="Kohler A."/>
            <person name="Grigoriev I.V."/>
            <person name="Martin F.M."/>
            <person name="Hacquard S."/>
        </authorList>
    </citation>
    <scope>NUCLEOTIDE SEQUENCE</scope>
    <source>
        <strain evidence="8">MPI-CAGE-CH-0235</strain>
    </source>
</reference>
<dbReference type="OrthoDB" id="194139at2759"/>
<dbReference type="SUPFAM" id="SSF103473">
    <property type="entry name" value="MFS general substrate transporter"/>
    <property type="match status" value="1"/>
</dbReference>
<proteinExistence type="predicted"/>
<feature type="signal peptide" evidence="6">
    <location>
        <begin position="1"/>
        <end position="31"/>
    </location>
</feature>
<dbReference type="PROSITE" id="PS50850">
    <property type="entry name" value="MFS"/>
    <property type="match status" value="1"/>
</dbReference>
<evidence type="ECO:0000256" key="6">
    <source>
        <dbReference type="SAM" id="SignalP"/>
    </source>
</evidence>
<feature type="chain" id="PRO_5035435932" evidence="6">
    <location>
        <begin position="32"/>
        <end position="277"/>
    </location>
</feature>
<feature type="transmembrane region" description="Helical" evidence="5">
    <location>
        <begin position="189"/>
        <end position="211"/>
    </location>
</feature>
<evidence type="ECO:0000313" key="9">
    <source>
        <dbReference type="Proteomes" id="UP000813444"/>
    </source>
</evidence>
<dbReference type="AlphaFoldDB" id="A0A8K0T4B6"/>
<accession>A0A8K0T4B6</accession>
<name>A0A8K0T4B6_9HYPO</name>
<comment type="subcellular location">
    <subcellularLocation>
        <location evidence="1">Membrane</location>
        <topology evidence="1">Multi-pass membrane protein</topology>
    </subcellularLocation>
</comment>
<evidence type="ECO:0000256" key="5">
    <source>
        <dbReference type="SAM" id="Phobius"/>
    </source>
</evidence>
<evidence type="ECO:0000256" key="2">
    <source>
        <dbReference type="ARBA" id="ARBA00022692"/>
    </source>
</evidence>